<gene>
    <name evidence="2" type="ORF">GN958_ATG07694</name>
</gene>
<evidence type="ECO:0000313" key="3">
    <source>
        <dbReference type="Proteomes" id="UP000704712"/>
    </source>
</evidence>
<reference evidence="2" key="1">
    <citation type="submission" date="2020-03" db="EMBL/GenBank/DDBJ databases">
        <title>Hybrid Assembly of Korean Phytophthora infestans isolates.</title>
        <authorList>
            <person name="Prokchorchik M."/>
            <person name="Lee Y."/>
            <person name="Seo J."/>
            <person name="Cho J.-H."/>
            <person name="Park Y.-E."/>
            <person name="Jang D.-C."/>
            <person name="Im J.-S."/>
            <person name="Choi J.-G."/>
            <person name="Park H.-J."/>
            <person name="Lee G.-B."/>
            <person name="Lee Y.-G."/>
            <person name="Hong S.-Y."/>
            <person name="Cho K."/>
            <person name="Sohn K.H."/>
        </authorList>
    </citation>
    <scope>NUCLEOTIDE SEQUENCE</scope>
    <source>
        <strain evidence="2">KR_2_A2</strain>
    </source>
</reference>
<protein>
    <submittedName>
        <fullName evidence="2">Uncharacterized protein</fullName>
    </submittedName>
</protein>
<dbReference type="AlphaFoldDB" id="A0A8S9UQE5"/>
<organism evidence="2 3">
    <name type="scientific">Phytophthora infestans</name>
    <name type="common">Potato late blight agent</name>
    <name type="synonym">Botrytis infestans</name>
    <dbReference type="NCBI Taxonomy" id="4787"/>
    <lineage>
        <taxon>Eukaryota</taxon>
        <taxon>Sar</taxon>
        <taxon>Stramenopiles</taxon>
        <taxon>Oomycota</taxon>
        <taxon>Peronosporomycetes</taxon>
        <taxon>Peronosporales</taxon>
        <taxon>Peronosporaceae</taxon>
        <taxon>Phytophthora</taxon>
    </lineage>
</organism>
<comment type="caution">
    <text evidence="2">The sequence shown here is derived from an EMBL/GenBank/DDBJ whole genome shotgun (WGS) entry which is preliminary data.</text>
</comment>
<feature type="region of interest" description="Disordered" evidence="1">
    <location>
        <begin position="277"/>
        <end position="297"/>
    </location>
</feature>
<accession>A0A8S9UQE5</accession>
<dbReference type="EMBL" id="JAACNO010001081">
    <property type="protein sequence ID" value="KAF4143115.1"/>
    <property type="molecule type" value="Genomic_DNA"/>
</dbReference>
<feature type="compositionally biased region" description="Basic and acidic residues" evidence="1">
    <location>
        <begin position="282"/>
        <end position="294"/>
    </location>
</feature>
<proteinExistence type="predicted"/>
<dbReference type="Proteomes" id="UP000704712">
    <property type="component" value="Unassembled WGS sequence"/>
</dbReference>
<sequence length="324" mass="36326">MASPNSEDLVVYDEESRANVSNHRLGMAIAHVSAQAQDIAECQLQLLTSQQLQAQQQQLYTESRVQQARDEAEQRTLALAEMIRSTQIDPTAIEQHVNTQLQSAIAAANDVAQAQARATVEAHAVHQAHVADVRMTETLQRLQEQLYASMEQCVQDVLKAHVEQVSAEIRLTMAAQCREILKGVEEQINAVVDGYYNSDEADKNCCGKESQVDWSTSLRRGNAAHEKIEARLLQSFEDYKQTTVATALLRVDELLRAFVSQQTFKVVDVKSQAVGQHGSSAVRDKRSGREDNAIDHTTSSMPQQWLQLLCRFMKRRRCTSAKFM</sequence>
<evidence type="ECO:0000256" key="1">
    <source>
        <dbReference type="SAM" id="MobiDB-lite"/>
    </source>
</evidence>
<evidence type="ECO:0000313" key="2">
    <source>
        <dbReference type="EMBL" id="KAF4143115.1"/>
    </source>
</evidence>
<name>A0A8S9UQE5_PHYIN</name>